<dbReference type="PANTHER" id="PTHR30383:SF29">
    <property type="entry name" value="SGNH HYDROLASE-TYPE ESTERASE DOMAIN-CONTAINING PROTEIN"/>
    <property type="match status" value="1"/>
</dbReference>
<dbReference type="Gene3D" id="3.40.50.1110">
    <property type="entry name" value="SGNH hydrolase"/>
    <property type="match status" value="1"/>
</dbReference>
<dbReference type="GO" id="GO:0016787">
    <property type="term" value="F:hydrolase activity"/>
    <property type="evidence" value="ECO:0007669"/>
    <property type="project" value="UniProtKB-KW"/>
</dbReference>
<organism evidence="2 3">
    <name type="scientific">Apilactobacillus micheneri</name>
    <dbReference type="NCBI Taxonomy" id="1899430"/>
    <lineage>
        <taxon>Bacteria</taxon>
        <taxon>Bacillati</taxon>
        <taxon>Bacillota</taxon>
        <taxon>Bacilli</taxon>
        <taxon>Lactobacillales</taxon>
        <taxon>Lactobacillaceae</taxon>
        <taxon>Apilactobacillus</taxon>
    </lineage>
</organism>
<dbReference type="Pfam" id="PF13472">
    <property type="entry name" value="Lipase_GDSL_2"/>
    <property type="match status" value="1"/>
</dbReference>
<gene>
    <name evidence="2" type="ORF">DY130_04630</name>
</gene>
<dbReference type="InterPro" id="IPR013830">
    <property type="entry name" value="SGNH_hydro"/>
</dbReference>
<accession>A0A9Q8MU24</accession>
<comment type="caution">
    <text evidence="2">The sequence shown here is derived from an EMBL/GenBank/DDBJ whole genome shotgun (WGS) entry which is preliminary data.</text>
</comment>
<proteinExistence type="predicted"/>
<sequence length="207" mass="24020">MLLFMQNKERKLIMKIAAIGDSVTRGFDGFKDITENYPYYLSQIMNCLVDNFGINGATIKDDLASEISNVSWKKYQQCILFIGTNDYGHNADNLQSVTNELKNCLTFILQANPDMQITAILPLTRYDGHQNAAEQVRFANYTFNELLDALAQTYKKYDIPVLDWRILYPDFINDDNYKVKYNDQHVHPTAQTYYQIAKKIAKFIKKQ</sequence>
<name>A0A9Q8MU24_9LACO</name>
<dbReference type="AlphaFoldDB" id="A0A9Q8MU24"/>
<dbReference type="Proteomes" id="UP000784700">
    <property type="component" value="Unassembled WGS sequence"/>
</dbReference>
<dbReference type="PANTHER" id="PTHR30383">
    <property type="entry name" value="THIOESTERASE 1/PROTEASE 1/LYSOPHOSPHOLIPASE L1"/>
    <property type="match status" value="1"/>
</dbReference>
<evidence type="ECO:0000259" key="1">
    <source>
        <dbReference type="Pfam" id="PF13472"/>
    </source>
</evidence>
<reference evidence="2" key="1">
    <citation type="submission" date="2018-08" db="EMBL/GenBank/DDBJ databases">
        <title>Comparative genomics of wild bee and flower associated Lactobacillus reveals potential adaptation to the bee host.</title>
        <authorList>
            <person name="Vuong H.Q."/>
            <person name="Mcfrederick Q.S."/>
        </authorList>
    </citation>
    <scope>NUCLEOTIDE SEQUENCE</scope>
    <source>
        <strain evidence="2">HV_63</strain>
    </source>
</reference>
<dbReference type="EMBL" id="QUBG01000004">
    <property type="protein sequence ID" value="TPR43723.1"/>
    <property type="molecule type" value="Genomic_DNA"/>
</dbReference>
<evidence type="ECO:0000313" key="2">
    <source>
        <dbReference type="EMBL" id="TPR43723.1"/>
    </source>
</evidence>
<evidence type="ECO:0000313" key="3">
    <source>
        <dbReference type="Proteomes" id="UP000784700"/>
    </source>
</evidence>
<dbReference type="SUPFAM" id="SSF52266">
    <property type="entry name" value="SGNH hydrolase"/>
    <property type="match status" value="1"/>
</dbReference>
<dbReference type="CDD" id="cd00229">
    <property type="entry name" value="SGNH_hydrolase"/>
    <property type="match status" value="1"/>
</dbReference>
<feature type="domain" description="SGNH hydrolase-type esterase" evidence="1">
    <location>
        <begin position="18"/>
        <end position="193"/>
    </location>
</feature>
<dbReference type="InterPro" id="IPR036514">
    <property type="entry name" value="SGNH_hydro_sf"/>
</dbReference>
<dbReference type="InterPro" id="IPR051532">
    <property type="entry name" value="Ester_Hydrolysis_Enzymes"/>
</dbReference>
<keyword evidence="2" id="KW-0378">Hydrolase</keyword>
<protein>
    <submittedName>
        <fullName evidence="2">SGNH/GDSL hydrolase family protein</fullName>
    </submittedName>
</protein>